<evidence type="ECO:0000313" key="3">
    <source>
        <dbReference type="Proteomes" id="UP000006265"/>
    </source>
</evidence>
<proteinExistence type="predicted"/>
<sequence>MAAMPVLVRDSADRPNRHRPHPAEPRRRADRHQPHSADRPNRHRPHHSHGTRR</sequence>
<keyword evidence="3" id="KW-1185">Reference proteome</keyword>
<feature type="compositionally biased region" description="Basic and acidic residues" evidence="1">
    <location>
        <begin position="10"/>
        <end position="40"/>
    </location>
</feature>
<dbReference type="EMBL" id="AMRA01000093">
    <property type="protein sequence ID" value="EKF22795.1"/>
    <property type="molecule type" value="Genomic_DNA"/>
</dbReference>
<evidence type="ECO:0000256" key="1">
    <source>
        <dbReference type="SAM" id="MobiDB-lite"/>
    </source>
</evidence>
<organism evidence="2 3">
    <name type="scientific">Mycolicibacterium hassiacum (strain DSM 44199 / CIP 105218 / JCM 12690 / 3849)</name>
    <name type="common">Mycobacterium hassiacum</name>
    <dbReference type="NCBI Taxonomy" id="1122247"/>
    <lineage>
        <taxon>Bacteria</taxon>
        <taxon>Bacillati</taxon>
        <taxon>Actinomycetota</taxon>
        <taxon>Actinomycetes</taxon>
        <taxon>Mycobacteriales</taxon>
        <taxon>Mycobacteriaceae</taxon>
        <taxon>Mycolicibacterium</taxon>
    </lineage>
</organism>
<reference evidence="2 3" key="1">
    <citation type="journal article" date="2012" name="J. Bacteriol.">
        <title>Genome sequence of Mycobacterium hassiacum DSM 44199, a rare source of heat-stable mycobacterial proteins.</title>
        <authorList>
            <person name="Tiago I."/>
            <person name="Maranha A."/>
            <person name="Mendes V."/>
            <person name="Alarico S."/>
            <person name="Moynihan P.J."/>
            <person name="Clarke A.J."/>
            <person name="Macedo-Ribeiro S."/>
            <person name="Pereira P.J."/>
            <person name="Empadinhas N."/>
        </authorList>
    </citation>
    <scope>NUCLEOTIDE SEQUENCE [LARGE SCALE GENOMIC DNA]</scope>
    <source>
        <strain evidence="3">DSM 44199 / CIP 105218 / JCM 12690 / 3849</strain>
    </source>
</reference>
<comment type="caution">
    <text evidence="2">The sequence shown here is derived from an EMBL/GenBank/DDBJ whole genome shotgun (WGS) entry which is preliminary data.</text>
</comment>
<gene>
    <name evidence="2" type="ORF">C731_3235</name>
</gene>
<dbReference type="PATRIC" id="fig|1122247.3.peg.3102"/>
<dbReference type="Proteomes" id="UP000006265">
    <property type="component" value="Unassembled WGS sequence"/>
</dbReference>
<accession>K5BAT4</accession>
<feature type="region of interest" description="Disordered" evidence="1">
    <location>
        <begin position="1"/>
        <end position="53"/>
    </location>
</feature>
<feature type="compositionally biased region" description="Basic residues" evidence="1">
    <location>
        <begin position="41"/>
        <end position="53"/>
    </location>
</feature>
<evidence type="ECO:0000313" key="2">
    <source>
        <dbReference type="EMBL" id="EKF22795.1"/>
    </source>
</evidence>
<protein>
    <submittedName>
        <fullName evidence="2">Uncharacterized protein</fullName>
    </submittedName>
</protein>
<dbReference type="AlphaFoldDB" id="K5BAT4"/>
<name>K5BAT4_MYCHD</name>